<comment type="caution">
    <text evidence="1">The sequence shown here is derived from an EMBL/GenBank/DDBJ whole genome shotgun (WGS) entry which is preliminary data.</text>
</comment>
<dbReference type="AlphaFoldDB" id="A0A9P6NPH2"/>
<reference evidence="1" key="1">
    <citation type="submission" date="2013-11" db="EMBL/GenBank/DDBJ databases">
        <title>Genome sequence of the fusiform rust pathogen reveals effectors for host alternation and coevolution with pine.</title>
        <authorList>
            <consortium name="DOE Joint Genome Institute"/>
            <person name="Smith K."/>
            <person name="Pendleton A."/>
            <person name="Kubisiak T."/>
            <person name="Anderson C."/>
            <person name="Salamov A."/>
            <person name="Aerts A."/>
            <person name="Riley R."/>
            <person name="Clum A."/>
            <person name="Lindquist E."/>
            <person name="Ence D."/>
            <person name="Campbell M."/>
            <person name="Kronenberg Z."/>
            <person name="Feau N."/>
            <person name="Dhillon B."/>
            <person name="Hamelin R."/>
            <person name="Burleigh J."/>
            <person name="Smith J."/>
            <person name="Yandell M."/>
            <person name="Nelson C."/>
            <person name="Grigoriev I."/>
            <person name="Davis J."/>
        </authorList>
    </citation>
    <scope>NUCLEOTIDE SEQUENCE</scope>
    <source>
        <strain evidence="1">G11</strain>
    </source>
</reference>
<evidence type="ECO:0000313" key="2">
    <source>
        <dbReference type="Proteomes" id="UP000886653"/>
    </source>
</evidence>
<evidence type="ECO:0000313" key="1">
    <source>
        <dbReference type="EMBL" id="KAG0147245.1"/>
    </source>
</evidence>
<feature type="non-terminal residue" evidence="1">
    <location>
        <position position="99"/>
    </location>
</feature>
<protein>
    <submittedName>
        <fullName evidence="1">Uncharacterized protein</fullName>
    </submittedName>
</protein>
<accession>A0A9P6NPH2</accession>
<proteinExistence type="predicted"/>
<dbReference type="Proteomes" id="UP000886653">
    <property type="component" value="Unassembled WGS sequence"/>
</dbReference>
<gene>
    <name evidence="1" type="ORF">CROQUDRAFT_699455</name>
</gene>
<sequence>MHKVAGYVSHSANFYCSWCWACLDNIEDMKIEKLRTKLEVIEASEASKAATTLSLKDDIFRETGIWWSKINQLLYCDPVLNLPIGIMHNWFEGVLHQHF</sequence>
<dbReference type="OrthoDB" id="3269001at2759"/>
<name>A0A9P6NPH2_9BASI</name>
<keyword evidence="2" id="KW-1185">Reference proteome</keyword>
<dbReference type="EMBL" id="MU167250">
    <property type="protein sequence ID" value="KAG0147245.1"/>
    <property type="molecule type" value="Genomic_DNA"/>
</dbReference>
<organism evidence="1 2">
    <name type="scientific">Cronartium quercuum f. sp. fusiforme G11</name>
    <dbReference type="NCBI Taxonomy" id="708437"/>
    <lineage>
        <taxon>Eukaryota</taxon>
        <taxon>Fungi</taxon>
        <taxon>Dikarya</taxon>
        <taxon>Basidiomycota</taxon>
        <taxon>Pucciniomycotina</taxon>
        <taxon>Pucciniomycetes</taxon>
        <taxon>Pucciniales</taxon>
        <taxon>Coleosporiaceae</taxon>
        <taxon>Cronartium</taxon>
    </lineage>
</organism>